<sequence>MSDPRAQIKALRDAMVAASPPQAGAWLVRLEAIEQAMTALLAERERLLHDVEAAEHSRDAAKLQQMKTAGQLKTLHKSLAAAAPDVAGSNDPQSDALRRIEWLANHGGSDPAAAEAAKAAEMDAPIPGRAVLEAVAAGERKFTKAQLDFSIAEAMVLTGWEMTPLELTQKGEPWLAELILRHQQGEAVG</sequence>
<dbReference type="Proteomes" id="UP000322165">
    <property type="component" value="Unassembled WGS sequence"/>
</dbReference>
<name>A0A5B2Z7X5_9GAMM</name>
<dbReference type="EMBL" id="VUOD01000011">
    <property type="protein sequence ID" value="KAA2284069.1"/>
    <property type="molecule type" value="Genomic_DNA"/>
</dbReference>
<dbReference type="AlphaFoldDB" id="A0A5B2Z7X5"/>
<gene>
    <name evidence="1" type="ORF">F0415_11290</name>
</gene>
<evidence type="ECO:0000313" key="1">
    <source>
        <dbReference type="EMBL" id="KAA2284069.1"/>
    </source>
</evidence>
<comment type="caution">
    <text evidence="1">The sequence shown here is derived from an EMBL/GenBank/DDBJ whole genome shotgun (WGS) entry which is preliminary data.</text>
</comment>
<proteinExistence type="predicted"/>
<protein>
    <submittedName>
        <fullName evidence="1">Uncharacterized protein</fullName>
    </submittedName>
</protein>
<reference evidence="1 2" key="2">
    <citation type="submission" date="2019-09" db="EMBL/GenBank/DDBJ databases">
        <authorList>
            <person name="Mazur A."/>
        </authorList>
    </citation>
    <scope>NUCLEOTIDE SEQUENCE [LARGE SCALE GENOMIC DNA]</scope>
    <source>
        <strain evidence="1 2">3729k</strain>
    </source>
</reference>
<keyword evidence="2" id="KW-1185">Reference proteome</keyword>
<accession>A0A5B2Z7X5</accession>
<dbReference type="RefSeq" id="WP_149861326.1">
    <property type="nucleotide sequence ID" value="NZ_VUOD01000011.1"/>
</dbReference>
<evidence type="ECO:0000313" key="2">
    <source>
        <dbReference type="Proteomes" id="UP000322165"/>
    </source>
</evidence>
<reference evidence="1 2" key="1">
    <citation type="submission" date="2019-09" db="EMBL/GenBank/DDBJ databases">
        <title>Arenimonas chukotkensis sp. nov., a bacterium isolated from Chukotka hot spring, Arctic region, Russia.</title>
        <authorList>
            <person name="Zayulina K.S."/>
            <person name="Prokofeva M.I."/>
            <person name="Elcheninov A.G."/>
            <person name="Novikov A."/>
            <person name="Kochetkova T.V."/>
            <person name="Kublanov I.V."/>
        </authorList>
    </citation>
    <scope>NUCLEOTIDE SEQUENCE [LARGE SCALE GENOMIC DNA]</scope>
    <source>
        <strain evidence="1 2">3729k</strain>
    </source>
</reference>
<organism evidence="1 2">
    <name type="scientific">Arenimonas fontis</name>
    <dbReference type="NCBI Taxonomy" id="2608255"/>
    <lineage>
        <taxon>Bacteria</taxon>
        <taxon>Pseudomonadati</taxon>
        <taxon>Pseudomonadota</taxon>
        <taxon>Gammaproteobacteria</taxon>
        <taxon>Lysobacterales</taxon>
        <taxon>Lysobacteraceae</taxon>
        <taxon>Arenimonas</taxon>
    </lineage>
</organism>